<keyword evidence="2" id="KW-1185">Reference proteome</keyword>
<organism evidence="1 2">
    <name type="scientific">Paenibacillus sacheonensis</name>
    <dbReference type="NCBI Taxonomy" id="742054"/>
    <lineage>
        <taxon>Bacteria</taxon>
        <taxon>Bacillati</taxon>
        <taxon>Bacillota</taxon>
        <taxon>Bacilli</taxon>
        <taxon>Bacillales</taxon>
        <taxon>Paenibacillaceae</taxon>
        <taxon>Paenibacillus</taxon>
    </lineage>
</organism>
<comment type="caution">
    <text evidence="1">The sequence shown here is derived from an EMBL/GenBank/DDBJ whole genome shotgun (WGS) entry which is preliminary data.</text>
</comment>
<evidence type="ECO:0000313" key="1">
    <source>
        <dbReference type="EMBL" id="NBC68386.1"/>
    </source>
</evidence>
<dbReference type="AlphaFoldDB" id="A0A7X5BXG8"/>
<sequence length="72" mass="8278">MDVIERLAQQDEQALRRLMDANDYSHACEQTADSSWIPRRKAVCSSTFECLEAVIDQLADRLRTTRHKITLG</sequence>
<reference evidence="1 2" key="1">
    <citation type="submission" date="2020-01" db="EMBL/GenBank/DDBJ databases">
        <title>Paenibacillus soybeanensis sp. nov. isolated from the nodules of soybean (Glycine max(L.) Merr).</title>
        <authorList>
            <person name="Wang H."/>
        </authorList>
    </citation>
    <scope>NUCLEOTIDE SEQUENCE [LARGE SCALE GENOMIC DNA]</scope>
    <source>
        <strain evidence="1 2">DSM 23054</strain>
    </source>
</reference>
<protein>
    <submittedName>
        <fullName evidence="1">Uncharacterized protein</fullName>
    </submittedName>
</protein>
<dbReference type="Proteomes" id="UP000558113">
    <property type="component" value="Unassembled WGS sequence"/>
</dbReference>
<gene>
    <name evidence="1" type="ORF">GT003_05175</name>
</gene>
<proteinExistence type="predicted"/>
<dbReference type="EMBL" id="JAAAMU010000002">
    <property type="protein sequence ID" value="NBC68386.1"/>
    <property type="molecule type" value="Genomic_DNA"/>
</dbReference>
<accession>A0A7X5BXG8</accession>
<evidence type="ECO:0000313" key="2">
    <source>
        <dbReference type="Proteomes" id="UP000558113"/>
    </source>
</evidence>
<name>A0A7X5BXG8_9BACL</name>
<dbReference type="RefSeq" id="WP_161695114.1">
    <property type="nucleotide sequence ID" value="NZ_JAAAMU010000002.1"/>
</dbReference>